<evidence type="ECO:0000256" key="7">
    <source>
        <dbReference type="PIRSR" id="PIRSR000524-50"/>
    </source>
</evidence>
<keyword evidence="4 12" id="KW-0808">Transferase</keyword>
<keyword evidence="5 7" id="KW-0663">Pyridoxal phosphate</keyword>
<dbReference type="GO" id="GO:0019265">
    <property type="term" value="P:glycine biosynthetic process, by transamination of glyoxylate"/>
    <property type="evidence" value="ECO:0007669"/>
    <property type="project" value="TreeGrafter"/>
</dbReference>
<dbReference type="InterPro" id="IPR015424">
    <property type="entry name" value="PyrdxlP-dep_Trfase"/>
</dbReference>
<feature type="binding site" evidence="6">
    <location>
        <position position="388"/>
    </location>
    <ligand>
        <name>substrate</name>
    </ligand>
</feature>
<comment type="cofactor">
    <cofactor evidence="1 7 9">
        <name>pyridoxal 5'-phosphate</name>
        <dbReference type="ChEBI" id="CHEBI:597326"/>
    </cofactor>
</comment>
<feature type="compositionally biased region" description="Basic and acidic residues" evidence="10">
    <location>
        <begin position="1"/>
        <end position="27"/>
    </location>
</feature>
<reference evidence="12 13" key="1">
    <citation type="submission" date="2018-12" db="EMBL/GenBank/DDBJ databases">
        <authorList>
            <person name="Toschakov S.V."/>
        </authorList>
    </citation>
    <scope>NUCLEOTIDE SEQUENCE [LARGE SCALE GENOMIC DNA]</scope>
    <source>
        <strain evidence="12 13">GM2012</strain>
    </source>
</reference>
<dbReference type="PIRSF" id="PIRSF000524">
    <property type="entry name" value="SPT"/>
    <property type="match status" value="1"/>
</dbReference>
<keyword evidence="3 12" id="KW-0032">Aminotransferase</keyword>
<dbReference type="InterPro" id="IPR000192">
    <property type="entry name" value="Aminotrans_V_dom"/>
</dbReference>
<dbReference type="PANTHER" id="PTHR21152">
    <property type="entry name" value="AMINOTRANSFERASE CLASS V"/>
    <property type="match status" value="1"/>
</dbReference>
<evidence type="ECO:0000259" key="11">
    <source>
        <dbReference type="Pfam" id="PF00266"/>
    </source>
</evidence>
<dbReference type="PROSITE" id="PS00595">
    <property type="entry name" value="AA_TRANSFER_CLASS_5"/>
    <property type="match status" value="1"/>
</dbReference>
<dbReference type="SUPFAM" id="SSF53383">
    <property type="entry name" value="PLP-dependent transferases"/>
    <property type="match status" value="1"/>
</dbReference>
<organism evidence="12 13">
    <name type="scientific">Tautonia sociabilis</name>
    <dbReference type="NCBI Taxonomy" id="2080755"/>
    <lineage>
        <taxon>Bacteria</taxon>
        <taxon>Pseudomonadati</taxon>
        <taxon>Planctomycetota</taxon>
        <taxon>Planctomycetia</taxon>
        <taxon>Isosphaerales</taxon>
        <taxon>Isosphaeraceae</taxon>
        <taxon>Tautonia</taxon>
    </lineage>
</organism>
<dbReference type="InterPro" id="IPR015422">
    <property type="entry name" value="PyrdxlP-dep_Trfase_small"/>
</dbReference>
<evidence type="ECO:0000256" key="10">
    <source>
        <dbReference type="SAM" id="MobiDB-lite"/>
    </source>
</evidence>
<dbReference type="Proteomes" id="UP000280296">
    <property type="component" value="Unassembled WGS sequence"/>
</dbReference>
<reference evidence="12 13" key="2">
    <citation type="submission" date="2019-01" db="EMBL/GenBank/DDBJ databases">
        <title>Tautonia sociabilis, a novel thermotolerant planctomycete of Isosphaeraceae family, isolated from a 4000 m deep subterranean habitat.</title>
        <authorList>
            <person name="Kovaleva O.L."/>
            <person name="Elcheninov A.G."/>
            <person name="Van Heerden E."/>
            <person name="Toshchakov S.V."/>
            <person name="Novikov A."/>
            <person name="Bonch-Osmolovskaya E.A."/>
            <person name="Kublanov I.V."/>
        </authorList>
    </citation>
    <scope>NUCLEOTIDE SEQUENCE [LARGE SCALE GENOMIC DNA]</scope>
    <source>
        <strain evidence="12 13">GM2012</strain>
    </source>
</reference>
<dbReference type="FunFam" id="3.40.640.10:FF:000027">
    <property type="entry name" value="Serine--pyruvate aminotransferase, mitochondrial"/>
    <property type="match status" value="1"/>
</dbReference>
<evidence type="ECO:0000256" key="1">
    <source>
        <dbReference type="ARBA" id="ARBA00001933"/>
    </source>
</evidence>
<feature type="region of interest" description="Disordered" evidence="10">
    <location>
        <begin position="1"/>
        <end position="33"/>
    </location>
</feature>
<evidence type="ECO:0000313" key="12">
    <source>
        <dbReference type="EMBL" id="RUL88133.1"/>
    </source>
</evidence>
<dbReference type="InterPro" id="IPR024169">
    <property type="entry name" value="SP_NH2Trfase/AEP_transaminase"/>
</dbReference>
<dbReference type="GO" id="GO:0008453">
    <property type="term" value="F:alanine-glyoxylate transaminase activity"/>
    <property type="evidence" value="ECO:0007669"/>
    <property type="project" value="TreeGrafter"/>
</dbReference>
<evidence type="ECO:0000256" key="3">
    <source>
        <dbReference type="ARBA" id="ARBA00022576"/>
    </source>
</evidence>
<evidence type="ECO:0000313" key="13">
    <source>
        <dbReference type="Proteomes" id="UP000280296"/>
    </source>
</evidence>
<proteinExistence type="inferred from homology"/>
<feature type="domain" description="Aminotransferase class V" evidence="11">
    <location>
        <begin position="78"/>
        <end position="376"/>
    </location>
</feature>
<evidence type="ECO:0000256" key="4">
    <source>
        <dbReference type="ARBA" id="ARBA00022679"/>
    </source>
</evidence>
<dbReference type="GO" id="GO:0004760">
    <property type="term" value="F:L-serine-pyruvate transaminase activity"/>
    <property type="evidence" value="ECO:0007669"/>
    <property type="project" value="TreeGrafter"/>
</dbReference>
<name>A0A432ML33_9BACT</name>
<feature type="modified residue" description="N6-(pyridoxal phosphate)lysine" evidence="7">
    <location>
        <position position="241"/>
    </location>
</feature>
<dbReference type="CDD" id="cd06451">
    <property type="entry name" value="AGAT_like"/>
    <property type="match status" value="1"/>
</dbReference>
<dbReference type="OrthoDB" id="389074at2"/>
<dbReference type="AlphaFoldDB" id="A0A432ML33"/>
<keyword evidence="13" id="KW-1185">Reference proteome</keyword>
<dbReference type="Gene3D" id="3.40.640.10">
    <property type="entry name" value="Type I PLP-dependent aspartate aminotransferase-like (Major domain)"/>
    <property type="match status" value="1"/>
</dbReference>
<dbReference type="Pfam" id="PF00266">
    <property type="entry name" value="Aminotran_5"/>
    <property type="match status" value="1"/>
</dbReference>
<evidence type="ECO:0000256" key="2">
    <source>
        <dbReference type="ARBA" id="ARBA00009236"/>
    </source>
</evidence>
<protein>
    <submittedName>
        <fullName evidence="12">Alanine--glyoxylate aminotransferase family protein</fullName>
    </submittedName>
</protein>
<dbReference type="InterPro" id="IPR015421">
    <property type="entry name" value="PyrdxlP-dep_Trfase_major"/>
</dbReference>
<dbReference type="EMBL" id="RYZH01000013">
    <property type="protein sequence ID" value="RUL88133.1"/>
    <property type="molecule type" value="Genomic_DNA"/>
</dbReference>
<evidence type="ECO:0000256" key="6">
    <source>
        <dbReference type="PIRSR" id="PIRSR000524-1"/>
    </source>
</evidence>
<evidence type="ECO:0000256" key="5">
    <source>
        <dbReference type="ARBA" id="ARBA00022898"/>
    </source>
</evidence>
<accession>A0A432ML33</accession>
<dbReference type="Gene3D" id="3.90.1150.10">
    <property type="entry name" value="Aspartate Aminotransferase, domain 1"/>
    <property type="match status" value="1"/>
</dbReference>
<comment type="caution">
    <text evidence="12">The sequence shown here is derived from an EMBL/GenBank/DDBJ whole genome shotgun (WGS) entry which is preliminary data.</text>
</comment>
<evidence type="ECO:0000256" key="8">
    <source>
        <dbReference type="RuleBase" id="RU004075"/>
    </source>
</evidence>
<dbReference type="InterPro" id="IPR020578">
    <property type="entry name" value="Aminotrans_V_PyrdxlP_BS"/>
</dbReference>
<evidence type="ECO:0000256" key="9">
    <source>
        <dbReference type="RuleBase" id="RU004504"/>
    </source>
</evidence>
<gene>
    <name evidence="12" type="ORF">TsocGM_08300</name>
</gene>
<sequence length="441" mass="47210">MNDRARDRASLSPTRREPHRSARRGDDPDPPALFRLEGSFAVSIPASKPLEPSPRVLLGPGPSNVPPRVLSALGMPLVGHLDPEFVGLMDEMQAMLRLVFRTENPMTLAVSGTGSAGKEAVVVNLIEPGDRMLVCVNGVFGGRMVDVAQRAGAEVSRIDRPWGEVFDPQEVEEAIQRDRPKLVGIVHAETSTGALQPVQEIARIAHEHGAMIAIDTVTSLAGVPVELDAWDIDAAYSGTQKCLSCPPGLAPVSFGPRAMQAIQARKTKVQSWYLDMTMIGRYWGSDRFYHHTAPINMTFALREALASVLEEGLDARFARHALNARALAAGLKAMGIDHVTAEGHRLPQLHCVSIPEGVDDLTVRKRLLAEWNVEIGGGLGDLKGKAWRIGLMGYGSRRESVTLVLAALETCLRDLGASVDPGASLAAAAEVYAGSPAAASA</sequence>
<dbReference type="PANTHER" id="PTHR21152:SF40">
    <property type="entry name" value="ALANINE--GLYOXYLATE AMINOTRANSFERASE"/>
    <property type="match status" value="1"/>
</dbReference>
<comment type="similarity">
    <text evidence="2 8">Belongs to the class-V pyridoxal-phosphate-dependent aminotransferase family.</text>
</comment>